<sequence length="301" mass="31935">MKLVSRTPLVAIALGLILITSPASAAKAESKCASALTKQDTTPAMTPVPITTTTPSPQKPQAPVTPAPTQFTPAMTPMPVEDADTTEQSNSAYGDADDNNDDGDDGETEETEEIGSDYDLPSDNEPEQGGDVASDADTEPVQTTTTPAQDVTVTPATDSSVQTNGDDVDPVTCLAAHNKVRAAVGVPALTWDASLAAKGVSWAQHMEDLNFFDHNTPGQDDSQMNNLYSGTSCLDAVAAFESEKSMFPADHIVREENYIDYGHYSMMVWRTTTRVGCGRGATKNLVCYYEEPGNVVGEAAY</sequence>
<dbReference type="PANTHER" id="PTHR10334">
    <property type="entry name" value="CYSTEINE-RICH SECRETORY PROTEIN-RELATED"/>
    <property type="match status" value="1"/>
</dbReference>
<dbReference type="InParanoid" id="K3WS53"/>
<protein>
    <recommendedName>
        <fullName evidence="3">SCP domain-containing protein</fullName>
    </recommendedName>
</protein>
<keyword evidence="2" id="KW-0732">Signal</keyword>
<accession>K3WS53</accession>
<dbReference type="eggNOG" id="KOG3017">
    <property type="taxonomic scope" value="Eukaryota"/>
</dbReference>
<feature type="compositionally biased region" description="Low complexity" evidence="1">
    <location>
        <begin position="140"/>
        <end position="157"/>
    </location>
</feature>
<dbReference type="Proteomes" id="UP000019132">
    <property type="component" value="Unassembled WGS sequence"/>
</dbReference>
<evidence type="ECO:0000256" key="2">
    <source>
        <dbReference type="SAM" id="SignalP"/>
    </source>
</evidence>
<dbReference type="STRING" id="431595.K3WS53"/>
<dbReference type="SUPFAM" id="SSF55797">
    <property type="entry name" value="PR-1-like"/>
    <property type="match status" value="1"/>
</dbReference>
<feature type="compositionally biased region" description="Pro residues" evidence="1">
    <location>
        <begin position="57"/>
        <end position="66"/>
    </location>
</feature>
<dbReference type="HOGENOM" id="CLU_083503_0_0_1"/>
<proteinExistence type="predicted"/>
<feature type="region of interest" description="Disordered" evidence="1">
    <location>
        <begin position="36"/>
        <end position="166"/>
    </location>
</feature>
<reference evidence="5" key="2">
    <citation type="submission" date="2010-04" db="EMBL/GenBank/DDBJ databases">
        <authorList>
            <person name="Buell R."/>
            <person name="Hamilton J."/>
            <person name="Hostetler J."/>
        </authorList>
    </citation>
    <scope>NUCLEOTIDE SEQUENCE [LARGE SCALE GENOMIC DNA]</scope>
    <source>
        <strain evidence="5">DAOM:BR144</strain>
    </source>
</reference>
<dbReference type="EnsemblProtists" id="PYU1_T007797">
    <property type="protein sequence ID" value="PYU1_T007797"/>
    <property type="gene ID" value="PYU1_G007781"/>
</dbReference>
<feature type="compositionally biased region" description="Low complexity" evidence="1">
    <location>
        <begin position="36"/>
        <end position="56"/>
    </location>
</feature>
<feature type="chain" id="PRO_5003872340" description="SCP domain-containing protein" evidence="2">
    <location>
        <begin position="26"/>
        <end position="301"/>
    </location>
</feature>
<evidence type="ECO:0000313" key="4">
    <source>
        <dbReference type="EnsemblProtists" id="PYU1_T007797"/>
    </source>
</evidence>
<dbReference type="SMART" id="SM00198">
    <property type="entry name" value="SCP"/>
    <property type="match status" value="1"/>
</dbReference>
<dbReference type="InterPro" id="IPR001283">
    <property type="entry name" value="CRISP-related"/>
</dbReference>
<feature type="signal peptide" evidence="2">
    <location>
        <begin position="1"/>
        <end position="25"/>
    </location>
</feature>
<evidence type="ECO:0000256" key="1">
    <source>
        <dbReference type="SAM" id="MobiDB-lite"/>
    </source>
</evidence>
<dbReference type="InterPro" id="IPR014044">
    <property type="entry name" value="CAP_dom"/>
</dbReference>
<keyword evidence="5" id="KW-1185">Reference proteome</keyword>
<reference evidence="4" key="3">
    <citation type="submission" date="2015-02" db="UniProtKB">
        <authorList>
            <consortium name="EnsemblProtists"/>
        </authorList>
    </citation>
    <scope>IDENTIFICATION</scope>
    <source>
        <strain evidence="4">DAOM BR144</strain>
    </source>
</reference>
<dbReference type="VEuPathDB" id="FungiDB:PYU1_G007781"/>
<dbReference type="AlphaFoldDB" id="K3WS53"/>
<name>K3WS53_GLOUD</name>
<feature type="compositionally biased region" description="Acidic residues" evidence="1">
    <location>
        <begin position="95"/>
        <end position="138"/>
    </location>
</feature>
<dbReference type="InterPro" id="IPR035940">
    <property type="entry name" value="CAP_sf"/>
</dbReference>
<dbReference type="EMBL" id="GL376617">
    <property type="status" value="NOT_ANNOTATED_CDS"/>
    <property type="molecule type" value="Genomic_DNA"/>
</dbReference>
<organism evidence="4 5">
    <name type="scientific">Globisporangium ultimum (strain ATCC 200006 / CBS 805.95 / DAOM BR144)</name>
    <name type="common">Pythium ultimum</name>
    <dbReference type="NCBI Taxonomy" id="431595"/>
    <lineage>
        <taxon>Eukaryota</taxon>
        <taxon>Sar</taxon>
        <taxon>Stramenopiles</taxon>
        <taxon>Oomycota</taxon>
        <taxon>Peronosporomycetes</taxon>
        <taxon>Pythiales</taxon>
        <taxon>Pythiaceae</taxon>
        <taxon>Globisporangium</taxon>
    </lineage>
</organism>
<dbReference type="Gene3D" id="3.40.33.10">
    <property type="entry name" value="CAP"/>
    <property type="match status" value="1"/>
</dbReference>
<dbReference type="Pfam" id="PF00188">
    <property type="entry name" value="CAP"/>
    <property type="match status" value="1"/>
</dbReference>
<dbReference type="PRINTS" id="PR00837">
    <property type="entry name" value="V5TPXLIKE"/>
</dbReference>
<reference evidence="5" key="1">
    <citation type="journal article" date="2010" name="Genome Biol.">
        <title>Genome sequence of the necrotrophic plant pathogen Pythium ultimum reveals original pathogenicity mechanisms and effector repertoire.</title>
        <authorList>
            <person name="Levesque C.A."/>
            <person name="Brouwer H."/>
            <person name="Cano L."/>
            <person name="Hamilton J.P."/>
            <person name="Holt C."/>
            <person name="Huitema E."/>
            <person name="Raffaele S."/>
            <person name="Robideau G.P."/>
            <person name="Thines M."/>
            <person name="Win J."/>
            <person name="Zerillo M.M."/>
            <person name="Beakes G.W."/>
            <person name="Boore J.L."/>
            <person name="Busam D."/>
            <person name="Dumas B."/>
            <person name="Ferriera S."/>
            <person name="Fuerstenberg S.I."/>
            <person name="Gachon C.M."/>
            <person name="Gaulin E."/>
            <person name="Govers F."/>
            <person name="Grenville-Briggs L."/>
            <person name="Horner N."/>
            <person name="Hostetler J."/>
            <person name="Jiang R.H."/>
            <person name="Johnson J."/>
            <person name="Krajaejun T."/>
            <person name="Lin H."/>
            <person name="Meijer H.J."/>
            <person name="Moore B."/>
            <person name="Morris P."/>
            <person name="Phuntmart V."/>
            <person name="Puiu D."/>
            <person name="Shetty J."/>
            <person name="Stajich J.E."/>
            <person name="Tripathy S."/>
            <person name="Wawra S."/>
            <person name="van West P."/>
            <person name="Whitty B.R."/>
            <person name="Coutinho P.M."/>
            <person name="Henrissat B."/>
            <person name="Martin F."/>
            <person name="Thomas P.D."/>
            <person name="Tyler B.M."/>
            <person name="De Vries R.P."/>
            <person name="Kamoun S."/>
            <person name="Yandell M."/>
            <person name="Tisserat N."/>
            <person name="Buell C.R."/>
        </authorList>
    </citation>
    <scope>NUCLEOTIDE SEQUENCE</scope>
    <source>
        <strain evidence="5">DAOM:BR144</strain>
    </source>
</reference>
<feature type="domain" description="SCP" evidence="3">
    <location>
        <begin position="168"/>
        <end position="297"/>
    </location>
</feature>
<evidence type="ECO:0000313" key="5">
    <source>
        <dbReference type="Proteomes" id="UP000019132"/>
    </source>
</evidence>
<evidence type="ECO:0000259" key="3">
    <source>
        <dbReference type="SMART" id="SM00198"/>
    </source>
</evidence>